<accession>A0ABP0CBM9</accession>
<protein>
    <submittedName>
        <fullName evidence="2">Uncharacterized protein</fullName>
    </submittedName>
</protein>
<name>A0ABP0CBM9_9PEZI</name>
<dbReference type="EMBL" id="CAWUHB010000044">
    <property type="protein sequence ID" value="CAK7228545.1"/>
    <property type="molecule type" value="Genomic_DNA"/>
</dbReference>
<organism evidence="2 3">
    <name type="scientific">Sporothrix curviconia</name>
    <dbReference type="NCBI Taxonomy" id="1260050"/>
    <lineage>
        <taxon>Eukaryota</taxon>
        <taxon>Fungi</taxon>
        <taxon>Dikarya</taxon>
        <taxon>Ascomycota</taxon>
        <taxon>Pezizomycotina</taxon>
        <taxon>Sordariomycetes</taxon>
        <taxon>Sordariomycetidae</taxon>
        <taxon>Ophiostomatales</taxon>
        <taxon>Ophiostomataceae</taxon>
        <taxon>Sporothrix</taxon>
    </lineage>
</organism>
<reference evidence="2 3" key="1">
    <citation type="submission" date="2024-01" db="EMBL/GenBank/DDBJ databases">
        <authorList>
            <person name="Allen C."/>
            <person name="Tagirdzhanova G."/>
        </authorList>
    </citation>
    <scope>NUCLEOTIDE SEQUENCE [LARGE SCALE GENOMIC DNA]</scope>
</reference>
<dbReference type="Proteomes" id="UP001642405">
    <property type="component" value="Unassembled WGS sequence"/>
</dbReference>
<comment type="caution">
    <text evidence="2">The sequence shown here is derived from an EMBL/GenBank/DDBJ whole genome shotgun (WGS) entry which is preliminary data.</text>
</comment>
<evidence type="ECO:0000313" key="3">
    <source>
        <dbReference type="Proteomes" id="UP001642405"/>
    </source>
</evidence>
<evidence type="ECO:0000313" key="2">
    <source>
        <dbReference type="EMBL" id="CAK7228545.1"/>
    </source>
</evidence>
<keyword evidence="1" id="KW-1133">Transmembrane helix</keyword>
<feature type="transmembrane region" description="Helical" evidence="1">
    <location>
        <begin position="16"/>
        <end position="33"/>
    </location>
</feature>
<sequence>MSLWSSYRGLSPKTRIGVGIGVLLWGTIGLYASDAAADKMGMTPTEADKEALAKMTPRIHVIDRSDSQK</sequence>
<evidence type="ECO:0000256" key="1">
    <source>
        <dbReference type="SAM" id="Phobius"/>
    </source>
</evidence>
<proteinExistence type="predicted"/>
<keyword evidence="3" id="KW-1185">Reference proteome</keyword>
<keyword evidence="1" id="KW-0812">Transmembrane</keyword>
<gene>
    <name evidence="2" type="ORF">SCUCBS95973_006919</name>
</gene>
<keyword evidence="1" id="KW-0472">Membrane</keyword>